<comment type="caution">
    <text evidence="1">The sequence shown here is derived from an EMBL/GenBank/DDBJ whole genome shotgun (WGS) entry which is preliminary data.</text>
</comment>
<dbReference type="Proteomes" id="UP000566071">
    <property type="component" value="Unassembled WGS sequence"/>
</dbReference>
<proteinExistence type="predicted"/>
<evidence type="ECO:0000313" key="2">
    <source>
        <dbReference type="Proteomes" id="UP000566071"/>
    </source>
</evidence>
<protein>
    <submittedName>
        <fullName evidence="1">Uncharacterized protein</fullName>
    </submittedName>
</protein>
<name>A0ABX1W7G8_9SPHI</name>
<reference evidence="1 2" key="1">
    <citation type="submission" date="2020-05" db="EMBL/GenBank/DDBJ databases">
        <authorList>
            <person name="Khan S.A."/>
            <person name="Jeon C.O."/>
            <person name="Chun B.H."/>
        </authorList>
    </citation>
    <scope>NUCLEOTIDE SEQUENCE [LARGE SCALE GENOMIC DNA]</scope>
    <source>
        <strain evidence="1 2">S1162</strain>
    </source>
</reference>
<keyword evidence="2" id="KW-1185">Reference proteome</keyword>
<dbReference type="EMBL" id="JABFCR010000049">
    <property type="protein sequence ID" value="NNU34477.1"/>
    <property type="molecule type" value="Genomic_DNA"/>
</dbReference>
<evidence type="ECO:0000313" key="1">
    <source>
        <dbReference type="EMBL" id="NNU34477.1"/>
    </source>
</evidence>
<organism evidence="1 2">
    <name type="scientific">Mucilaginibacter humi</name>
    <dbReference type="NCBI Taxonomy" id="2732510"/>
    <lineage>
        <taxon>Bacteria</taxon>
        <taxon>Pseudomonadati</taxon>
        <taxon>Bacteroidota</taxon>
        <taxon>Sphingobacteriia</taxon>
        <taxon>Sphingobacteriales</taxon>
        <taxon>Sphingobacteriaceae</taxon>
        <taxon>Mucilaginibacter</taxon>
    </lineage>
</organism>
<gene>
    <name evidence="1" type="ORF">HK413_10790</name>
</gene>
<accession>A0ABX1W7G8</accession>
<sequence>MDGTAKMKKTWEKNRLETYKGSFMHYLRSVYANAVTSEGFITNQLFSAHNIKNDPVSLDKIAIDPRPLRYDTLATVIDTSFISLKSPDFYLTYDPKKLTPSLKSPLRKIKYTLNWIIMVQLYECLLKKR</sequence>